<dbReference type="RefSeq" id="WP_034220528.1">
    <property type="nucleotide sequence ID" value="NZ_AVCJ01000001.1"/>
</dbReference>
<evidence type="ECO:0000313" key="3">
    <source>
        <dbReference type="Proteomes" id="UP000029085"/>
    </source>
</evidence>
<name>A0A087MMJ1_9GAMM</name>
<dbReference type="STRING" id="1121014.N788_02645"/>
<dbReference type="PROSITE" id="PS51257">
    <property type="entry name" value="PROKAR_LIPOPROTEIN"/>
    <property type="match status" value="1"/>
</dbReference>
<evidence type="ECO:0000256" key="1">
    <source>
        <dbReference type="SAM" id="SignalP"/>
    </source>
</evidence>
<feature type="chain" id="PRO_5001826436" description="DUF2884 family protein" evidence="1">
    <location>
        <begin position="17"/>
        <end position="187"/>
    </location>
</feature>
<dbReference type="OrthoDB" id="6057407at2"/>
<dbReference type="EMBL" id="AVCJ01000001">
    <property type="protein sequence ID" value="KFL38094.1"/>
    <property type="molecule type" value="Genomic_DNA"/>
</dbReference>
<sequence>MSRLSLLLLAPLLALAACGANGDDASTGSSLADKVTREIREEMATENLDLGRGDDLPRAELTPEGELIIGGEPVGLDPSQRELAIAYRADVAAIAEHGARLGLEAAGLAKESIGIAIQGLFTGEGTAAVEENAKKKSKEIEVAALALCDRLPALHQSQQALAAAVPEFAPYAKMDQSDIDDCHVNVD</sequence>
<organism evidence="2 3">
    <name type="scientific">Arenimonas donghaensis DSM 18148 = HO3-R19</name>
    <dbReference type="NCBI Taxonomy" id="1121014"/>
    <lineage>
        <taxon>Bacteria</taxon>
        <taxon>Pseudomonadati</taxon>
        <taxon>Pseudomonadota</taxon>
        <taxon>Gammaproteobacteria</taxon>
        <taxon>Lysobacterales</taxon>
        <taxon>Lysobacteraceae</taxon>
        <taxon>Arenimonas</taxon>
    </lineage>
</organism>
<keyword evidence="3" id="KW-1185">Reference proteome</keyword>
<proteinExistence type="predicted"/>
<feature type="signal peptide" evidence="1">
    <location>
        <begin position="1"/>
        <end position="16"/>
    </location>
</feature>
<evidence type="ECO:0008006" key="4">
    <source>
        <dbReference type="Google" id="ProtNLM"/>
    </source>
</evidence>
<reference evidence="3" key="1">
    <citation type="submission" date="2013-08" db="EMBL/GenBank/DDBJ databases">
        <title>Genome sequencing of Arenimonas donghaensis.</title>
        <authorList>
            <person name="Chen F."/>
            <person name="Wang G."/>
        </authorList>
    </citation>
    <scope>NUCLEOTIDE SEQUENCE [LARGE SCALE GENOMIC DNA]</scope>
    <source>
        <strain evidence="3">HO3-R19</strain>
    </source>
</reference>
<dbReference type="AlphaFoldDB" id="A0A087MMJ1"/>
<keyword evidence="1" id="KW-0732">Signal</keyword>
<accession>A0A087MMJ1</accession>
<gene>
    <name evidence="2" type="ORF">N788_02645</name>
</gene>
<dbReference type="PATRIC" id="fig|1121014.3.peg.504"/>
<comment type="caution">
    <text evidence="2">The sequence shown here is derived from an EMBL/GenBank/DDBJ whole genome shotgun (WGS) entry which is preliminary data.</text>
</comment>
<dbReference type="Proteomes" id="UP000029085">
    <property type="component" value="Unassembled WGS sequence"/>
</dbReference>
<protein>
    <recommendedName>
        <fullName evidence="4">DUF2884 family protein</fullName>
    </recommendedName>
</protein>
<reference evidence="2 3" key="2">
    <citation type="journal article" date="2015" name="Stand. Genomic Sci.">
        <title>High quality draft genomic sequence of Arenimonas donghaensis DSM 18148(T).</title>
        <authorList>
            <person name="Chen F."/>
            <person name="Wang H."/>
            <person name="Cao Y."/>
            <person name="Li X."/>
            <person name="Wang G."/>
        </authorList>
    </citation>
    <scope>NUCLEOTIDE SEQUENCE [LARGE SCALE GENOMIC DNA]</scope>
    <source>
        <strain evidence="2 3">HO3-R19</strain>
    </source>
</reference>
<evidence type="ECO:0000313" key="2">
    <source>
        <dbReference type="EMBL" id="KFL38094.1"/>
    </source>
</evidence>